<protein>
    <submittedName>
        <fullName evidence="3">NAD(P)-dependent dehydrogenase (Short-subunit alcohol dehydrogenase family)</fullName>
    </submittedName>
</protein>
<reference evidence="3 4" key="1">
    <citation type="submission" date="2020-08" db="EMBL/GenBank/DDBJ databases">
        <title>Genomic Encyclopedia of Type Strains, Phase IV (KMG-IV): sequencing the most valuable type-strain genomes for metagenomic binning, comparative biology and taxonomic classification.</title>
        <authorList>
            <person name="Goeker M."/>
        </authorList>
    </citation>
    <scope>NUCLEOTIDE SEQUENCE [LARGE SCALE GENOMIC DNA]</scope>
    <source>
        <strain evidence="3 4">DSM 16268</strain>
    </source>
</reference>
<dbReference type="AlphaFoldDB" id="A0A7W9FJ76"/>
<name>A0A7W9FJ76_9HYPH</name>
<dbReference type="Proteomes" id="UP000523821">
    <property type="component" value="Unassembled WGS sequence"/>
</dbReference>
<comment type="caution">
    <text evidence="3">The sequence shown here is derived from an EMBL/GenBank/DDBJ whole genome shotgun (WGS) entry which is preliminary data.</text>
</comment>
<dbReference type="EMBL" id="JACHOO010000001">
    <property type="protein sequence ID" value="MBB5751437.1"/>
    <property type="molecule type" value="Genomic_DNA"/>
</dbReference>
<sequence>MSSAPAYTPRHGAVYPSLAGTTVLITGGGSGIGEEIVRSFARQGARTAFIDIIEEPSRALVAEMRAEGHEVVFERADLTDIEATRGAIERIRAAIGPIAVLINNAAHDERASIDDVTPEFWDSRQAVNLKHQFFCAQAVYKDMVARGAGSIVNIGSFAYVAGVENLTPYLAAKSGVIGLTRGLARELGVHGIRVNCVMPGFVMTKRQLDLWVTPEVEKTIYERQCLKRKIQPADIARVILFFASDESGVCTNQAYVADAGWT</sequence>
<dbReference type="PRINTS" id="PR00080">
    <property type="entry name" value="SDRFAMILY"/>
</dbReference>
<keyword evidence="4" id="KW-1185">Reference proteome</keyword>
<dbReference type="PRINTS" id="PR00081">
    <property type="entry name" value="GDHRDH"/>
</dbReference>
<proteinExistence type="inferred from homology"/>
<dbReference type="Pfam" id="PF13561">
    <property type="entry name" value="adh_short_C2"/>
    <property type="match status" value="1"/>
</dbReference>
<comment type="similarity">
    <text evidence="1">Belongs to the short-chain dehydrogenases/reductases (SDR) family.</text>
</comment>
<keyword evidence="2" id="KW-0560">Oxidoreductase</keyword>
<dbReference type="GO" id="GO:0016491">
    <property type="term" value="F:oxidoreductase activity"/>
    <property type="evidence" value="ECO:0007669"/>
    <property type="project" value="UniProtKB-KW"/>
</dbReference>
<dbReference type="PANTHER" id="PTHR43639:SF1">
    <property type="entry name" value="SHORT-CHAIN DEHYDROGENASE_REDUCTASE FAMILY PROTEIN"/>
    <property type="match status" value="1"/>
</dbReference>
<evidence type="ECO:0000256" key="1">
    <source>
        <dbReference type="ARBA" id="ARBA00006484"/>
    </source>
</evidence>
<accession>A0A7W9FJ76</accession>
<evidence type="ECO:0000313" key="4">
    <source>
        <dbReference type="Proteomes" id="UP000523821"/>
    </source>
</evidence>
<evidence type="ECO:0000313" key="3">
    <source>
        <dbReference type="EMBL" id="MBB5751437.1"/>
    </source>
</evidence>
<evidence type="ECO:0000256" key="2">
    <source>
        <dbReference type="ARBA" id="ARBA00023002"/>
    </source>
</evidence>
<dbReference type="Gene3D" id="3.40.50.720">
    <property type="entry name" value="NAD(P)-binding Rossmann-like Domain"/>
    <property type="match status" value="1"/>
</dbReference>
<dbReference type="FunFam" id="3.40.50.720:FF:000084">
    <property type="entry name" value="Short-chain dehydrogenase reductase"/>
    <property type="match status" value="1"/>
</dbReference>
<gene>
    <name evidence="3" type="ORF">GGQ63_000480</name>
</gene>
<dbReference type="SUPFAM" id="SSF51735">
    <property type="entry name" value="NAD(P)-binding Rossmann-fold domains"/>
    <property type="match status" value="1"/>
</dbReference>
<dbReference type="CDD" id="cd05233">
    <property type="entry name" value="SDR_c"/>
    <property type="match status" value="1"/>
</dbReference>
<dbReference type="InterPro" id="IPR002347">
    <property type="entry name" value="SDR_fam"/>
</dbReference>
<organism evidence="3 4">
    <name type="scientific">Prosthecomicrobium pneumaticum</name>
    <dbReference type="NCBI Taxonomy" id="81895"/>
    <lineage>
        <taxon>Bacteria</taxon>
        <taxon>Pseudomonadati</taxon>
        <taxon>Pseudomonadota</taxon>
        <taxon>Alphaproteobacteria</taxon>
        <taxon>Hyphomicrobiales</taxon>
        <taxon>Kaistiaceae</taxon>
        <taxon>Prosthecomicrobium</taxon>
    </lineage>
</organism>
<dbReference type="RefSeq" id="WP_183852105.1">
    <property type="nucleotide sequence ID" value="NZ_JACHOO010000001.1"/>
</dbReference>
<dbReference type="PANTHER" id="PTHR43639">
    <property type="entry name" value="OXIDOREDUCTASE, SHORT-CHAIN DEHYDROGENASE/REDUCTASE FAMILY (AFU_ORTHOLOGUE AFUA_5G02870)"/>
    <property type="match status" value="1"/>
</dbReference>
<dbReference type="InterPro" id="IPR036291">
    <property type="entry name" value="NAD(P)-bd_dom_sf"/>
</dbReference>